<feature type="region of interest" description="Disordered" evidence="1">
    <location>
        <begin position="1"/>
        <end position="21"/>
    </location>
</feature>
<dbReference type="Proteomes" id="UP001151760">
    <property type="component" value="Unassembled WGS sequence"/>
</dbReference>
<organism evidence="2 3">
    <name type="scientific">Tanacetum coccineum</name>
    <dbReference type="NCBI Taxonomy" id="301880"/>
    <lineage>
        <taxon>Eukaryota</taxon>
        <taxon>Viridiplantae</taxon>
        <taxon>Streptophyta</taxon>
        <taxon>Embryophyta</taxon>
        <taxon>Tracheophyta</taxon>
        <taxon>Spermatophyta</taxon>
        <taxon>Magnoliopsida</taxon>
        <taxon>eudicotyledons</taxon>
        <taxon>Gunneridae</taxon>
        <taxon>Pentapetalae</taxon>
        <taxon>asterids</taxon>
        <taxon>campanulids</taxon>
        <taxon>Asterales</taxon>
        <taxon>Asteraceae</taxon>
        <taxon>Asteroideae</taxon>
        <taxon>Anthemideae</taxon>
        <taxon>Anthemidinae</taxon>
        <taxon>Tanacetum</taxon>
    </lineage>
</organism>
<proteinExistence type="predicted"/>
<feature type="region of interest" description="Disordered" evidence="1">
    <location>
        <begin position="75"/>
        <end position="94"/>
    </location>
</feature>
<keyword evidence="3" id="KW-1185">Reference proteome</keyword>
<accession>A0ABQ5CPJ9</accession>
<evidence type="ECO:0000256" key="1">
    <source>
        <dbReference type="SAM" id="MobiDB-lite"/>
    </source>
</evidence>
<reference evidence="2" key="1">
    <citation type="journal article" date="2022" name="Int. J. Mol. Sci.">
        <title>Draft Genome of Tanacetum Coccineum: Genomic Comparison of Closely Related Tanacetum-Family Plants.</title>
        <authorList>
            <person name="Yamashiro T."/>
            <person name="Shiraishi A."/>
            <person name="Nakayama K."/>
            <person name="Satake H."/>
        </authorList>
    </citation>
    <scope>NUCLEOTIDE SEQUENCE</scope>
</reference>
<gene>
    <name evidence="2" type="ORF">Tco_0908056</name>
</gene>
<dbReference type="EMBL" id="BQNB010014408">
    <property type="protein sequence ID" value="GJT27781.1"/>
    <property type="molecule type" value="Genomic_DNA"/>
</dbReference>
<evidence type="ECO:0000313" key="2">
    <source>
        <dbReference type="EMBL" id="GJT27781.1"/>
    </source>
</evidence>
<name>A0ABQ5CPJ9_9ASTR</name>
<evidence type="ECO:0000313" key="3">
    <source>
        <dbReference type="Proteomes" id="UP001151760"/>
    </source>
</evidence>
<sequence>MPHLLHSHLISIPESNPDADPREDAMRTLMRIPIDYHCGWRDEERMKWTLRRMRNDDMDIEADEYVLLLPATAPSAEETDPFETDESAATPPPHPAYRMTARISIPEPLPVPTWSDSEVANYLLYLPTSTPLSPWSQHHHIDSFPMYQHTVHSPVLTHHLLVPKFDHWTNRAGYDSMKAEAASYFLIHNQYLPPFILSPTRPVHHHPSYISSNFIPTTIITH</sequence>
<feature type="compositionally biased region" description="Acidic residues" evidence="1">
    <location>
        <begin position="77"/>
        <end position="86"/>
    </location>
</feature>
<reference evidence="2" key="2">
    <citation type="submission" date="2022-01" db="EMBL/GenBank/DDBJ databases">
        <authorList>
            <person name="Yamashiro T."/>
            <person name="Shiraishi A."/>
            <person name="Satake H."/>
            <person name="Nakayama K."/>
        </authorList>
    </citation>
    <scope>NUCLEOTIDE SEQUENCE</scope>
</reference>
<comment type="caution">
    <text evidence="2">The sequence shown here is derived from an EMBL/GenBank/DDBJ whole genome shotgun (WGS) entry which is preliminary data.</text>
</comment>
<protein>
    <submittedName>
        <fullName evidence="2">Uncharacterized protein</fullName>
    </submittedName>
</protein>